<dbReference type="Proteomes" id="UP000236546">
    <property type="component" value="Unassembled WGS sequence"/>
</dbReference>
<evidence type="ECO:0008006" key="8">
    <source>
        <dbReference type="Google" id="ProtNLM"/>
    </source>
</evidence>
<dbReference type="InterPro" id="IPR036188">
    <property type="entry name" value="FAD/NAD-bd_sf"/>
</dbReference>
<dbReference type="SUPFAM" id="SSF51905">
    <property type="entry name" value="FAD/NAD(P)-binding domain"/>
    <property type="match status" value="2"/>
</dbReference>
<keyword evidence="5" id="KW-1133">Transmembrane helix</keyword>
<comment type="caution">
    <text evidence="6">The sequence shown here is derived from an EMBL/GenBank/DDBJ whole genome shotgun (WGS) entry which is preliminary data.</text>
</comment>
<evidence type="ECO:0000313" key="6">
    <source>
        <dbReference type="EMBL" id="PNP40928.1"/>
    </source>
</evidence>
<keyword evidence="3" id="KW-0274">FAD</keyword>
<dbReference type="InterPro" id="IPR020946">
    <property type="entry name" value="Flavin_mOase-like"/>
</dbReference>
<dbReference type="GO" id="GO:0050661">
    <property type="term" value="F:NADP binding"/>
    <property type="evidence" value="ECO:0007669"/>
    <property type="project" value="InterPro"/>
</dbReference>
<dbReference type="Pfam" id="PF00743">
    <property type="entry name" value="FMO-like"/>
    <property type="match status" value="1"/>
</dbReference>
<reference evidence="6 7" key="1">
    <citation type="submission" date="2017-02" db="EMBL/GenBank/DDBJ databases">
        <title>Genomes of Trichoderma spp. with biocontrol activity.</title>
        <authorList>
            <person name="Gardiner D."/>
            <person name="Kazan K."/>
            <person name="Vos C."/>
            <person name="Harvey P."/>
        </authorList>
    </citation>
    <scope>NUCLEOTIDE SEQUENCE [LARGE SCALE GENOMIC DNA]</scope>
    <source>
        <strain evidence="6 7">A5MH</strain>
    </source>
</reference>
<gene>
    <name evidence="6" type="ORF">TGAMA5MH_06794</name>
</gene>
<dbReference type="EMBL" id="MTYH01000059">
    <property type="protein sequence ID" value="PNP40928.1"/>
    <property type="molecule type" value="Genomic_DNA"/>
</dbReference>
<accession>A0A2K0T5W9</accession>
<keyword evidence="2" id="KW-0285">Flavoprotein</keyword>
<evidence type="ECO:0000256" key="3">
    <source>
        <dbReference type="ARBA" id="ARBA00022827"/>
    </source>
</evidence>
<evidence type="ECO:0000256" key="2">
    <source>
        <dbReference type="ARBA" id="ARBA00022630"/>
    </source>
</evidence>
<evidence type="ECO:0000313" key="7">
    <source>
        <dbReference type="Proteomes" id="UP000236546"/>
    </source>
</evidence>
<dbReference type="Gene3D" id="3.50.50.60">
    <property type="entry name" value="FAD/NAD(P)-binding domain"/>
    <property type="match status" value="2"/>
</dbReference>
<sequence length="538" mass="61462">MDSESETYKFCIVVGAGVGGLVQAAELLRKKVLQPQDLHILERNSDYGGVWKAATYPGAACDVFSCTYQVSWHRNPDWNYLFPTASELVQYYQNFAKYYKITDCTTFDQNVTQATWSDERSLWVVDVEDALSGACKRWTCRILIQAAGTYNRTSTPQIPGMDQFTGDMWHASEWPAKYDFTGKSVVYVGTGPTSVQVLPYIQAQAKSVSVFCRSMTYCHPFNNFKYPAWIKWAFRWIPGFLALYAFLVGNLFGLWAYFAFRPESWMAKNTERYCRRTLEKQVPDNILRQKLTPVGRFGSKRPLVSLSGFFETLQKDNVEVIGNPIVGVDEYGVITKRPHTDDVVLQIDDSAAVSRQSSESQPKTQSLHIQADVLIWGTGFKMQGWGGAVPTIGRDGQVLSDHWKNSPNALYGTMTSKFPNLIFMNGPNTTTPWSSLIRGLEMQAAFNLKIIRRIYQQSVTLPRYTIEPRREAEEAWTTSMQPELNKLATSPQYGPAFYYLNESGQNTFFFPWAQRYYQWRTRRLNIVEYVESGLSNLK</sequence>
<evidence type="ECO:0000256" key="5">
    <source>
        <dbReference type="SAM" id="Phobius"/>
    </source>
</evidence>
<evidence type="ECO:0000256" key="4">
    <source>
        <dbReference type="ARBA" id="ARBA00023002"/>
    </source>
</evidence>
<dbReference type="PANTHER" id="PTHR42877">
    <property type="entry name" value="L-ORNITHINE N(5)-MONOOXYGENASE-RELATED"/>
    <property type="match status" value="1"/>
</dbReference>
<evidence type="ECO:0000256" key="1">
    <source>
        <dbReference type="ARBA" id="ARBA00010139"/>
    </source>
</evidence>
<name>A0A2K0T5W9_9HYPO</name>
<organism evidence="6 7">
    <name type="scientific">Trichoderma gamsii</name>
    <dbReference type="NCBI Taxonomy" id="398673"/>
    <lineage>
        <taxon>Eukaryota</taxon>
        <taxon>Fungi</taxon>
        <taxon>Dikarya</taxon>
        <taxon>Ascomycota</taxon>
        <taxon>Pezizomycotina</taxon>
        <taxon>Sordariomycetes</taxon>
        <taxon>Hypocreomycetidae</taxon>
        <taxon>Hypocreales</taxon>
        <taxon>Hypocreaceae</taxon>
        <taxon>Trichoderma</taxon>
    </lineage>
</organism>
<dbReference type="InterPro" id="IPR051209">
    <property type="entry name" value="FAD-bind_Monooxygenase_sf"/>
</dbReference>
<keyword evidence="4" id="KW-0560">Oxidoreductase</keyword>
<dbReference type="PANTHER" id="PTHR42877:SF7">
    <property type="entry name" value="FLAVIN-BINDING MONOOXYGENASE-RELATED"/>
    <property type="match status" value="1"/>
</dbReference>
<keyword evidence="5" id="KW-0812">Transmembrane</keyword>
<dbReference type="AlphaFoldDB" id="A0A2K0T5W9"/>
<keyword evidence="5" id="KW-0472">Membrane</keyword>
<dbReference type="GO" id="GO:0050660">
    <property type="term" value="F:flavin adenine dinucleotide binding"/>
    <property type="evidence" value="ECO:0007669"/>
    <property type="project" value="InterPro"/>
</dbReference>
<proteinExistence type="inferred from homology"/>
<dbReference type="GO" id="GO:0004499">
    <property type="term" value="F:N,N-dimethylaniline monooxygenase activity"/>
    <property type="evidence" value="ECO:0007669"/>
    <property type="project" value="InterPro"/>
</dbReference>
<protein>
    <recommendedName>
        <fullName evidence="8">Monooxygenase</fullName>
    </recommendedName>
</protein>
<comment type="similarity">
    <text evidence="1">Belongs to the FAD-binding monooxygenase family.</text>
</comment>
<dbReference type="OrthoDB" id="74360at2759"/>
<feature type="transmembrane region" description="Helical" evidence="5">
    <location>
        <begin position="236"/>
        <end position="260"/>
    </location>
</feature>